<dbReference type="AlphaFoldDB" id="A0A8H4R0J3"/>
<reference evidence="2 3" key="1">
    <citation type="submission" date="2020-03" db="EMBL/GenBank/DDBJ databases">
        <title>Draft Genome Sequence of Cudoniella acicularis.</title>
        <authorList>
            <person name="Buettner E."/>
            <person name="Kellner H."/>
        </authorList>
    </citation>
    <scope>NUCLEOTIDE SEQUENCE [LARGE SCALE GENOMIC DNA]</scope>
    <source>
        <strain evidence="2 3">DSM 108380</strain>
    </source>
</reference>
<dbReference type="EMBL" id="JAAMPI010001992">
    <property type="protein sequence ID" value="KAF4620178.1"/>
    <property type="molecule type" value="Genomic_DNA"/>
</dbReference>
<organism evidence="2 3">
    <name type="scientific">Cudoniella acicularis</name>
    <dbReference type="NCBI Taxonomy" id="354080"/>
    <lineage>
        <taxon>Eukaryota</taxon>
        <taxon>Fungi</taxon>
        <taxon>Dikarya</taxon>
        <taxon>Ascomycota</taxon>
        <taxon>Pezizomycotina</taxon>
        <taxon>Leotiomycetes</taxon>
        <taxon>Helotiales</taxon>
        <taxon>Tricladiaceae</taxon>
        <taxon>Cudoniella</taxon>
    </lineage>
</organism>
<feature type="compositionally biased region" description="Low complexity" evidence="1">
    <location>
        <begin position="39"/>
        <end position="54"/>
    </location>
</feature>
<keyword evidence="3" id="KW-1185">Reference proteome</keyword>
<accession>A0A8H4R0J3</accession>
<protein>
    <submittedName>
        <fullName evidence="2">Uncharacterized protein</fullName>
    </submittedName>
</protein>
<evidence type="ECO:0000313" key="2">
    <source>
        <dbReference type="EMBL" id="KAF4620178.1"/>
    </source>
</evidence>
<dbReference type="Proteomes" id="UP000566819">
    <property type="component" value="Unassembled WGS sequence"/>
</dbReference>
<evidence type="ECO:0000256" key="1">
    <source>
        <dbReference type="SAM" id="MobiDB-lite"/>
    </source>
</evidence>
<comment type="caution">
    <text evidence="2">The sequence shown here is derived from an EMBL/GenBank/DDBJ whole genome shotgun (WGS) entry which is preliminary data.</text>
</comment>
<name>A0A8H4R0J3_9HELO</name>
<evidence type="ECO:0000313" key="3">
    <source>
        <dbReference type="Proteomes" id="UP000566819"/>
    </source>
</evidence>
<sequence length="86" mass="9374">MSTAMVAKRPAALMEPKDMFCAKKIRKGRRSDTPAILQSAQVTTSASSQAQEQSSVRKDKPYTEATDNKKEDPNRPPGTGNICATF</sequence>
<proteinExistence type="predicted"/>
<feature type="compositionally biased region" description="Basic and acidic residues" evidence="1">
    <location>
        <begin position="55"/>
        <end position="74"/>
    </location>
</feature>
<gene>
    <name evidence="2" type="ORF">G7Y89_g14642</name>
</gene>
<feature type="region of interest" description="Disordered" evidence="1">
    <location>
        <begin position="39"/>
        <end position="86"/>
    </location>
</feature>